<dbReference type="AlphaFoldDB" id="H1LBU6"/>
<evidence type="ECO:0000313" key="1">
    <source>
        <dbReference type="EMBL" id="EHO54496.1"/>
    </source>
</evidence>
<gene>
    <name evidence="1" type="ORF">HMPREF9104_00056</name>
</gene>
<sequence length="53" mass="6197">MQPFVFQNDFNPLYLINKIAITPSHGHSFAVTFSYTKKHPAHLAEMLKIYKFN</sequence>
<protein>
    <submittedName>
        <fullName evidence="1">Uncharacterized protein</fullName>
    </submittedName>
</protein>
<evidence type="ECO:0000313" key="2">
    <source>
        <dbReference type="Proteomes" id="UP000005025"/>
    </source>
</evidence>
<organism evidence="1 2">
    <name type="scientific">Lentilactobacillus kisonensis F0435</name>
    <dbReference type="NCBI Taxonomy" id="797516"/>
    <lineage>
        <taxon>Bacteria</taxon>
        <taxon>Bacillati</taxon>
        <taxon>Bacillota</taxon>
        <taxon>Bacilli</taxon>
        <taxon>Lactobacillales</taxon>
        <taxon>Lactobacillaceae</taxon>
        <taxon>Lentilactobacillus</taxon>
    </lineage>
</organism>
<reference evidence="1 2" key="1">
    <citation type="submission" date="2011-09" db="EMBL/GenBank/DDBJ databases">
        <authorList>
            <person name="Weinstock G."/>
            <person name="Sodergren E."/>
            <person name="Clifton S."/>
            <person name="Fulton L."/>
            <person name="Fulton B."/>
            <person name="Courtney L."/>
            <person name="Fronick C."/>
            <person name="Harrison M."/>
            <person name="Strong C."/>
            <person name="Farmer C."/>
            <person name="Delahaunty K."/>
            <person name="Markovic C."/>
            <person name="Hall O."/>
            <person name="Minx P."/>
            <person name="Tomlinson C."/>
            <person name="Mitreva M."/>
            <person name="Hou S."/>
            <person name="Chen J."/>
            <person name="Wollam A."/>
            <person name="Pepin K.H."/>
            <person name="Johnson M."/>
            <person name="Bhonagiri V."/>
            <person name="Zhang X."/>
            <person name="Suruliraj S."/>
            <person name="Warren W."/>
            <person name="Chinwalla A."/>
            <person name="Mardis E.R."/>
            <person name="Wilson R.K."/>
        </authorList>
    </citation>
    <scope>NUCLEOTIDE SEQUENCE [LARGE SCALE GENOMIC DNA]</scope>
    <source>
        <strain evidence="1 2">F0435</strain>
    </source>
</reference>
<name>H1LBU6_9LACO</name>
<dbReference type="Proteomes" id="UP000005025">
    <property type="component" value="Unassembled WGS sequence"/>
</dbReference>
<proteinExistence type="predicted"/>
<accession>H1LBU6</accession>
<dbReference type="HOGENOM" id="CLU_3062822_0_0_9"/>
<comment type="caution">
    <text evidence="1">The sequence shown here is derived from an EMBL/GenBank/DDBJ whole genome shotgun (WGS) entry which is preliminary data.</text>
</comment>
<dbReference type="EMBL" id="AGRJ01000008">
    <property type="protein sequence ID" value="EHO54496.1"/>
    <property type="molecule type" value="Genomic_DNA"/>
</dbReference>